<proteinExistence type="predicted"/>
<dbReference type="EMBL" id="WVTA01000018">
    <property type="protein sequence ID" value="KAK3197455.1"/>
    <property type="molecule type" value="Genomic_DNA"/>
</dbReference>
<dbReference type="Proteomes" id="UP001280581">
    <property type="component" value="Unassembled WGS sequence"/>
</dbReference>
<keyword evidence="2" id="KW-1185">Reference proteome</keyword>
<sequence length="200" mass="23056">MVSLSLFASMYYQHLILAIFEPFLDVETNQKPSPRQVVTDTRIRFQPLVRVYYLRHGYEAMDVFLVSPLILHAYKCIDALAAIDEQTPIHKLEALRSTLILVTKGLHTQHQNHYLAEALFRVIRGRMQASEVALFRGILDMDERMVDEKLHMVQSVRSHWPVSIVRKGNVDSYFLTNLVESYAKLNVEVEGVGDGLREKD</sequence>
<dbReference type="InterPro" id="IPR053187">
    <property type="entry name" value="Notoamide_regulator"/>
</dbReference>
<name>A0AAN6LLK2_9PLEO</name>
<protein>
    <submittedName>
        <fullName evidence="1">Uncharacterized protein</fullName>
    </submittedName>
</protein>
<dbReference type="PANTHER" id="PTHR47256">
    <property type="entry name" value="ZN(II)2CYS6 TRANSCRIPTION FACTOR (EUROFUNG)-RELATED"/>
    <property type="match status" value="1"/>
</dbReference>
<evidence type="ECO:0000313" key="2">
    <source>
        <dbReference type="Proteomes" id="UP001280581"/>
    </source>
</evidence>
<evidence type="ECO:0000313" key="1">
    <source>
        <dbReference type="EMBL" id="KAK3197455.1"/>
    </source>
</evidence>
<dbReference type="PANTHER" id="PTHR47256:SF1">
    <property type="entry name" value="ZN(II)2CYS6 TRANSCRIPTION FACTOR (EUROFUNG)"/>
    <property type="match status" value="1"/>
</dbReference>
<organism evidence="1 2">
    <name type="scientific">Pseudopithomyces chartarum</name>
    <dbReference type="NCBI Taxonomy" id="1892770"/>
    <lineage>
        <taxon>Eukaryota</taxon>
        <taxon>Fungi</taxon>
        <taxon>Dikarya</taxon>
        <taxon>Ascomycota</taxon>
        <taxon>Pezizomycotina</taxon>
        <taxon>Dothideomycetes</taxon>
        <taxon>Pleosporomycetidae</taxon>
        <taxon>Pleosporales</taxon>
        <taxon>Massarineae</taxon>
        <taxon>Didymosphaeriaceae</taxon>
        <taxon>Pseudopithomyces</taxon>
    </lineage>
</organism>
<reference evidence="1 2" key="1">
    <citation type="submission" date="2021-02" db="EMBL/GenBank/DDBJ databases">
        <title>Genome assembly of Pseudopithomyces chartarum.</title>
        <authorList>
            <person name="Jauregui R."/>
            <person name="Singh J."/>
            <person name="Voisey C."/>
        </authorList>
    </citation>
    <scope>NUCLEOTIDE SEQUENCE [LARGE SCALE GENOMIC DNA]</scope>
    <source>
        <strain evidence="1 2">AGR01</strain>
    </source>
</reference>
<comment type="caution">
    <text evidence="1">The sequence shown here is derived from an EMBL/GenBank/DDBJ whole genome shotgun (WGS) entry which is preliminary data.</text>
</comment>
<gene>
    <name evidence="1" type="ORF">GRF29_216g265502</name>
</gene>
<dbReference type="AlphaFoldDB" id="A0AAN6LLK2"/>
<accession>A0AAN6LLK2</accession>